<dbReference type="InterPro" id="IPR001173">
    <property type="entry name" value="Glyco_trans_2-like"/>
</dbReference>
<dbReference type="GO" id="GO:0016757">
    <property type="term" value="F:glycosyltransferase activity"/>
    <property type="evidence" value="ECO:0007669"/>
    <property type="project" value="UniProtKB-KW"/>
</dbReference>
<dbReference type="Proteomes" id="UP000184147">
    <property type="component" value="Unassembled WGS sequence"/>
</dbReference>
<reference evidence="5 6" key="1">
    <citation type="submission" date="2016-11" db="EMBL/GenBank/DDBJ databases">
        <authorList>
            <person name="Jaros S."/>
            <person name="Januszkiewicz K."/>
            <person name="Wedrychowicz H."/>
        </authorList>
    </citation>
    <scope>NUCLEOTIDE SEQUENCE [LARGE SCALE GENOMIC DNA]</scope>
    <source>
        <strain evidence="5 6">DSM 25660</strain>
    </source>
</reference>
<evidence type="ECO:0000256" key="2">
    <source>
        <dbReference type="ARBA" id="ARBA00022676"/>
    </source>
</evidence>
<evidence type="ECO:0000313" key="6">
    <source>
        <dbReference type="Proteomes" id="UP000184147"/>
    </source>
</evidence>
<organism evidence="5 6">
    <name type="scientific">Flavobacterium fontis</name>
    <dbReference type="NCBI Taxonomy" id="1124188"/>
    <lineage>
        <taxon>Bacteria</taxon>
        <taxon>Pseudomonadati</taxon>
        <taxon>Bacteroidota</taxon>
        <taxon>Flavobacteriia</taxon>
        <taxon>Flavobacteriales</taxon>
        <taxon>Flavobacteriaceae</taxon>
        <taxon>Flavobacterium</taxon>
    </lineage>
</organism>
<evidence type="ECO:0000256" key="3">
    <source>
        <dbReference type="ARBA" id="ARBA00022679"/>
    </source>
</evidence>
<dbReference type="PANTHER" id="PTHR43630">
    <property type="entry name" value="POLY-BETA-1,6-N-ACETYL-D-GLUCOSAMINE SYNTHASE"/>
    <property type="match status" value="1"/>
</dbReference>
<keyword evidence="6" id="KW-1185">Reference proteome</keyword>
<protein>
    <submittedName>
        <fullName evidence="5">Glycosyl transferase family 2</fullName>
    </submittedName>
</protein>
<dbReference type="Pfam" id="PF00535">
    <property type="entry name" value="Glycos_transf_2"/>
    <property type="match status" value="1"/>
</dbReference>
<dbReference type="PANTHER" id="PTHR43630:SF1">
    <property type="entry name" value="POLY-BETA-1,6-N-ACETYL-D-GLUCOSAMINE SYNTHASE"/>
    <property type="match status" value="1"/>
</dbReference>
<keyword evidence="3 5" id="KW-0808">Transferase</keyword>
<dbReference type="SUPFAM" id="SSF53448">
    <property type="entry name" value="Nucleotide-diphospho-sugar transferases"/>
    <property type="match status" value="1"/>
</dbReference>
<keyword evidence="2" id="KW-0328">Glycosyltransferase</keyword>
<evidence type="ECO:0000313" key="5">
    <source>
        <dbReference type="EMBL" id="SHE94666.1"/>
    </source>
</evidence>
<sequence length="287" mass="32759">MLRFAVVIPTYNEEAFIGQTLASLMAQTQLPEQIIVVNDGSTDNTAAIVESFAAQYAQIQLVHKSSEAIHLPGSKVIQAFKVGEKALTLPYDVIAKFDADLIFPPDYIATLNTHFEADAHVGMVGGFCYIEKNGIWVLENLTDKDHIRGALKAYRKEAFQAIGGLRPQMGWDTVDELLCHFYGWKIITDNRLHVKHLKPTGASYNQAARFKQGEAFYTLGYGFWITAIAAVKLAQRKQKPLLFWDYLRGYWKAQKAQKPMLVTPEQARFIRRYRWQKMRSKLQGLWR</sequence>
<evidence type="ECO:0000259" key="4">
    <source>
        <dbReference type="Pfam" id="PF00535"/>
    </source>
</evidence>
<gene>
    <name evidence="5" type="ORF">SAMN05444377_102105</name>
</gene>
<dbReference type="Gene3D" id="3.90.550.10">
    <property type="entry name" value="Spore Coat Polysaccharide Biosynthesis Protein SpsA, Chain A"/>
    <property type="match status" value="1"/>
</dbReference>
<feature type="domain" description="Glycosyltransferase 2-like" evidence="4">
    <location>
        <begin position="6"/>
        <end position="132"/>
    </location>
</feature>
<name>A0A1M4XMP3_9FLAO</name>
<accession>A0A1M4XMP3</accession>
<dbReference type="AlphaFoldDB" id="A0A1M4XMP3"/>
<evidence type="ECO:0000256" key="1">
    <source>
        <dbReference type="ARBA" id="ARBA00006739"/>
    </source>
</evidence>
<dbReference type="STRING" id="1124188.SAMN05444377_102105"/>
<comment type="similarity">
    <text evidence="1">Belongs to the glycosyltransferase 2 family.</text>
</comment>
<dbReference type="InterPro" id="IPR029044">
    <property type="entry name" value="Nucleotide-diphossugar_trans"/>
</dbReference>
<dbReference type="CDD" id="cd06423">
    <property type="entry name" value="CESA_like"/>
    <property type="match status" value="1"/>
</dbReference>
<proteinExistence type="inferred from homology"/>
<dbReference type="EMBL" id="FQVQ01000002">
    <property type="protein sequence ID" value="SHE94666.1"/>
    <property type="molecule type" value="Genomic_DNA"/>
</dbReference>